<dbReference type="SUPFAM" id="SSF52540">
    <property type="entry name" value="P-loop containing nucleoside triphosphate hydrolases"/>
    <property type="match status" value="1"/>
</dbReference>
<feature type="domain" description="Nephrocystin 3-like N-terminal" evidence="2">
    <location>
        <begin position="98"/>
        <end position="176"/>
    </location>
</feature>
<accession>H2XN75</accession>
<dbReference type="InParanoid" id="H2XN75"/>
<sequence>MSAHDCQLVVRNDAWKEGIHQLLSHTGMVEDGIKSQKSDFKDWKQILLRWLNLELEQLNAEQSCETNKHFSAHSAVKNLHQTTIEFCFQQFKQKPSDFIKTKCYENLLHLSKHSSILHLHGCRGSGKSYFMSALLHDLSFRMKRSHRKFIVFEFGDVDVTKQCSLLLDKLREVCSVLDTSLVRDDLKKGKFYSLFGLLTHVRVKTVFALHDTEGTREFIEQLNQFNREKHQSMIQAVFISLACQCNAIFG</sequence>
<keyword evidence="1" id="KW-0677">Repeat</keyword>
<dbReference type="HOGENOM" id="CLU_1113466_0_0_1"/>
<evidence type="ECO:0000259" key="2">
    <source>
        <dbReference type="Pfam" id="PF24883"/>
    </source>
</evidence>
<reference evidence="3" key="3">
    <citation type="submission" date="2025-09" db="UniProtKB">
        <authorList>
            <consortium name="Ensembl"/>
        </authorList>
    </citation>
    <scope>IDENTIFICATION</scope>
</reference>
<proteinExistence type="predicted"/>
<organism evidence="3 4">
    <name type="scientific">Ciona intestinalis</name>
    <name type="common">Transparent sea squirt</name>
    <name type="synonym">Ascidia intestinalis</name>
    <dbReference type="NCBI Taxonomy" id="7719"/>
    <lineage>
        <taxon>Eukaryota</taxon>
        <taxon>Metazoa</taxon>
        <taxon>Chordata</taxon>
        <taxon>Tunicata</taxon>
        <taxon>Ascidiacea</taxon>
        <taxon>Phlebobranchia</taxon>
        <taxon>Cionidae</taxon>
        <taxon>Ciona</taxon>
    </lineage>
</organism>
<dbReference type="Ensembl" id="ENSCINT00000030711.1">
    <property type="protein sequence ID" value="ENSCINP00000031108.1"/>
    <property type="gene ID" value="ENSCING00000020034.1"/>
</dbReference>
<evidence type="ECO:0000256" key="1">
    <source>
        <dbReference type="ARBA" id="ARBA00022737"/>
    </source>
</evidence>
<evidence type="ECO:0000313" key="3">
    <source>
        <dbReference type="Ensembl" id="ENSCINP00000031108.1"/>
    </source>
</evidence>
<dbReference type="Pfam" id="PF24883">
    <property type="entry name" value="NPHP3_N"/>
    <property type="match status" value="1"/>
</dbReference>
<keyword evidence="4" id="KW-1185">Reference proteome</keyword>
<reference evidence="4" key="1">
    <citation type="journal article" date="2002" name="Science">
        <title>The draft genome of Ciona intestinalis: insights into chordate and vertebrate origins.</title>
        <authorList>
            <person name="Dehal P."/>
            <person name="Satou Y."/>
            <person name="Campbell R.K."/>
            <person name="Chapman J."/>
            <person name="Degnan B."/>
            <person name="De Tomaso A."/>
            <person name="Davidson B."/>
            <person name="Di Gregorio A."/>
            <person name="Gelpke M."/>
            <person name="Goodstein D.M."/>
            <person name="Harafuji N."/>
            <person name="Hastings K.E."/>
            <person name="Ho I."/>
            <person name="Hotta K."/>
            <person name="Huang W."/>
            <person name="Kawashima T."/>
            <person name="Lemaire P."/>
            <person name="Martinez D."/>
            <person name="Meinertzhagen I.A."/>
            <person name="Necula S."/>
            <person name="Nonaka M."/>
            <person name="Putnam N."/>
            <person name="Rash S."/>
            <person name="Saiga H."/>
            <person name="Satake M."/>
            <person name="Terry A."/>
            <person name="Yamada L."/>
            <person name="Wang H.G."/>
            <person name="Awazu S."/>
            <person name="Azumi K."/>
            <person name="Boore J."/>
            <person name="Branno M."/>
            <person name="Chin-Bow S."/>
            <person name="DeSantis R."/>
            <person name="Doyle S."/>
            <person name="Francino P."/>
            <person name="Keys D.N."/>
            <person name="Haga S."/>
            <person name="Hayashi H."/>
            <person name="Hino K."/>
            <person name="Imai K.S."/>
            <person name="Inaba K."/>
            <person name="Kano S."/>
            <person name="Kobayashi K."/>
            <person name="Kobayashi M."/>
            <person name="Lee B.I."/>
            <person name="Makabe K.W."/>
            <person name="Manohar C."/>
            <person name="Matassi G."/>
            <person name="Medina M."/>
            <person name="Mochizuki Y."/>
            <person name="Mount S."/>
            <person name="Morishita T."/>
            <person name="Miura S."/>
            <person name="Nakayama A."/>
            <person name="Nishizaka S."/>
            <person name="Nomoto H."/>
            <person name="Ohta F."/>
            <person name="Oishi K."/>
            <person name="Rigoutsos I."/>
            <person name="Sano M."/>
            <person name="Sasaki A."/>
            <person name="Sasakura Y."/>
            <person name="Shoguchi E."/>
            <person name="Shin-i T."/>
            <person name="Spagnuolo A."/>
            <person name="Stainier D."/>
            <person name="Suzuki M.M."/>
            <person name="Tassy O."/>
            <person name="Takatori N."/>
            <person name="Tokuoka M."/>
            <person name="Yagi K."/>
            <person name="Yoshizaki F."/>
            <person name="Wada S."/>
            <person name="Zhang C."/>
            <person name="Hyatt P.D."/>
            <person name="Larimer F."/>
            <person name="Detter C."/>
            <person name="Doggett N."/>
            <person name="Glavina T."/>
            <person name="Hawkins T."/>
            <person name="Richardson P."/>
            <person name="Lucas S."/>
            <person name="Kohara Y."/>
            <person name="Levine M."/>
            <person name="Satoh N."/>
            <person name="Rokhsar D.S."/>
        </authorList>
    </citation>
    <scope>NUCLEOTIDE SEQUENCE [LARGE SCALE GENOMIC DNA]</scope>
</reference>
<reference evidence="3" key="2">
    <citation type="submission" date="2025-08" db="UniProtKB">
        <authorList>
            <consortium name="Ensembl"/>
        </authorList>
    </citation>
    <scope>IDENTIFICATION</scope>
</reference>
<dbReference type="InterPro" id="IPR027417">
    <property type="entry name" value="P-loop_NTPase"/>
</dbReference>
<name>H2XN75_CIOIN</name>
<evidence type="ECO:0000313" key="4">
    <source>
        <dbReference type="Proteomes" id="UP000008144"/>
    </source>
</evidence>
<dbReference type="InterPro" id="IPR056884">
    <property type="entry name" value="NPHP3-like_N"/>
</dbReference>
<dbReference type="AlphaFoldDB" id="H2XN75"/>
<dbReference type="Proteomes" id="UP000008144">
    <property type="component" value="Unassembled WGS sequence"/>
</dbReference>
<protein>
    <recommendedName>
        <fullName evidence="2">Nephrocystin 3-like N-terminal domain-containing protein</fullName>
    </recommendedName>
</protein>